<dbReference type="Pfam" id="PF04145">
    <property type="entry name" value="Ctr"/>
    <property type="match status" value="1"/>
</dbReference>
<feature type="transmembrane region" description="Helical" evidence="4">
    <location>
        <begin position="136"/>
        <end position="154"/>
    </location>
</feature>
<dbReference type="PANTHER" id="PTHR12483">
    <property type="entry name" value="SOLUTE CARRIER FAMILY 31 COPPER TRANSPORTERS"/>
    <property type="match status" value="1"/>
</dbReference>
<evidence type="ECO:0000256" key="3">
    <source>
        <dbReference type="ARBA" id="ARBA00023136"/>
    </source>
</evidence>
<proteinExistence type="inferred from homology"/>
<keyword evidence="4" id="KW-0186">Copper</keyword>
<keyword evidence="4" id="KW-0406">Ion transport</keyword>
<dbReference type="AlphaFoldDB" id="A0AAN7T6V3"/>
<reference evidence="5 6" key="1">
    <citation type="submission" date="2023-08" db="EMBL/GenBank/DDBJ databases">
        <title>Black Yeasts Isolated from many extreme environments.</title>
        <authorList>
            <person name="Coleine C."/>
            <person name="Stajich J.E."/>
            <person name="Selbmann L."/>
        </authorList>
    </citation>
    <scope>NUCLEOTIDE SEQUENCE [LARGE SCALE GENOMIC DNA]</scope>
    <source>
        <strain evidence="5 6">CCFEE 5910</strain>
    </source>
</reference>
<evidence type="ECO:0000313" key="5">
    <source>
        <dbReference type="EMBL" id="KAK5089961.1"/>
    </source>
</evidence>
<evidence type="ECO:0000256" key="1">
    <source>
        <dbReference type="ARBA" id="ARBA00022692"/>
    </source>
</evidence>
<dbReference type="GO" id="GO:0005886">
    <property type="term" value="C:plasma membrane"/>
    <property type="evidence" value="ECO:0007669"/>
    <property type="project" value="TreeGrafter"/>
</dbReference>
<dbReference type="EMBL" id="JAVRRJ010000001">
    <property type="protein sequence ID" value="KAK5089961.1"/>
    <property type="molecule type" value="Genomic_DNA"/>
</dbReference>
<organism evidence="5 6">
    <name type="scientific">Lithohypha guttulata</name>
    <dbReference type="NCBI Taxonomy" id="1690604"/>
    <lineage>
        <taxon>Eukaryota</taxon>
        <taxon>Fungi</taxon>
        <taxon>Dikarya</taxon>
        <taxon>Ascomycota</taxon>
        <taxon>Pezizomycotina</taxon>
        <taxon>Eurotiomycetes</taxon>
        <taxon>Chaetothyriomycetidae</taxon>
        <taxon>Chaetothyriales</taxon>
        <taxon>Trichomeriaceae</taxon>
        <taxon>Lithohypha</taxon>
    </lineage>
</organism>
<accession>A0AAN7T6V3</accession>
<feature type="transmembrane region" description="Helical" evidence="4">
    <location>
        <begin position="43"/>
        <end position="61"/>
    </location>
</feature>
<sequence length="184" mass="20266">MDMSSSSSSSSDSMSMTMQMVFTNAHDTPLYSSSWTPRTTGQYAATCIFLIFLGLAFRGLLAAKHVIEIHWSAKARNRRYVLVRGRTSESGRIENDPDAKEGSLVTAQGVEERVKVVKTAKQPTIPFRLSVDVPRAVLTLVIAGVGYLLMLAVMTMNIGYFFSVLAGVFVGELAVGRYTQYEEH</sequence>
<comment type="similarity">
    <text evidence="4">Belongs to the copper transporter (Ctr) (TC 1.A.56) family. SLC31A subfamily.</text>
</comment>
<dbReference type="Proteomes" id="UP001309876">
    <property type="component" value="Unassembled WGS sequence"/>
</dbReference>
<evidence type="ECO:0000313" key="6">
    <source>
        <dbReference type="Proteomes" id="UP001309876"/>
    </source>
</evidence>
<keyword evidence="4" id="KW-0813">Transport</keyword>
<keyword evidence="1 4" id="KW-0812">Transmembrane</keyword>
<keyword evidence="3 4" id="KW-0472">Membrane</keyword>
<gene>
    <name evidence="5" type="ORF">LTR05_000129</name>
</gene>
<protein>
    <recommendedName>
        <fullName evidence="4">Copper transport protein</fullName>
    </recommendedName>
</protein>
<evidence type="ECO:0000256" key="2">
    <source>
        <dbReference type="ARBA" id="ARBA00022989"/>
    </source>
</evidence>
<dbReference type="PANTHER" id="PTHR12483:SF120">
    <property type="entry name" value="HIGH-AFFINITY COPPER TRANSPORTER CTRA2"/>
    <property type="match status" value="1"/>
</dbReference>
<keyword evidence="4" id="KW-0187">Copper transport</keyword>
<keyword evidence="2 4" id="KW-1133">Transmembrane helix</keyword>
<evidence type="ECO:0000256" key="4">
    <source>
        <dbReference type="RuleBase" id="RU367022"/>
    </source>
</evidence>
<comment type="subcellular location">
    <subcellularLocation>
        <location evidence="4">Membrane</location>
        <topology evidence="4">Multi-pass membrane protein</topology>
    </subcellularLocation>
</comment>
<name>A0AAN7T6V3_9EURO</name>
<dbReference type="InterPro" id="IPR007274">
    <property type="entry name" value="Cop_transporter"/>
</dbReference>
<keyword evidence="6" id="KW-1185">Reference proteome</keyword>
<dbReference type="GO" id="GO:0005375">
    <property type="term" value="F:copper ion transmembrane transporter activity"/>
    <property type="evidence" value="ECO:0007669"/>
    <property type="project" value="UniProtKB-UniRule"/>
</dbReference>
<comment type="caution">
    <text evidence="5">The sequence shown here is derived from an EMBL/GenBank/DDBJ whole genome shotgun (WGS) entry which is preliminary data.</text>
</comment>